<accession>A0ACD5YF64</accession>
<sequence length="548" mass="59334">MSSINGEAASSPDAQTVAMDTKRIVAEDRGQGGCHVDGSAEGGEERAMAMAVVTATSKKPSKEDQFDGGSINPLLLISARLGSLEALNVFLKREDAQIPPMMIHTPELFELVVRERNSDEGKSVASAARDVEAGVDHQPAPPLAAGALLKGVTPVGDTALHVVAHARNGDVSNFLKYASIIYDRDSDLLFAKNHRGDTPLHCAARAGNFEMVSHLIDLAGCENKLKLLRMENKVKETALHQAIRFEYGRILGPKDREALFQADPGTAEKIITLDFVDQLQGMNIVKKLMGDDPRLACYPEDGISPLYLAILLGKSTIALTLYHASGGNLSYCGEDGQNALHVAVLREEVMVELLLHWDKSLTTQVDKYGRTPLHSASAVFVSFPAFYQVFKANCAALYQADNEGLFPIHVAACGGDKVAIAFFLLKCPDSAGLRDAKGKTFLHVAIEQGELDIVSYVCGNPCVAWILNMQDNDGNTALHLAIQARKFRMFCALFGNRKVDLNLTNNQGETPRDISISNIPRGMAPLTNTENLINRALSCVVANRGTLR</sequence>
<dbReference type="Proteomes" id="UP001732700">
    <property type="component" value="Chromosome 5D"/>
</dbReference>
<protein>
    <submittedName>
        <fullName evidence="1">Uncharacterized protein</fullName>
    </submittedName>
</protein>
<evidence type="ECO:0000313" key="2">
    <source>
        <dbReference type="Proteomes" id="UP001732700"/>
    </source>
</evidence>
<organism evidence="1 2">
    <name type="scientific">Avena sativa</name>
    <name type="common">Oat</name>
    <dbReference type="NCBI Taxonomy" id="4498"/>
    <lineage>
        <taxon>Eukaryota</taxon>
        <taxon>Viridiplantae</taxon>
        <taxon>Streptophyta</taxon>
        <taxon>Embryophyta</taxon>
        <taxon>Tracheophyta</taxon>
        <taxon>Spermatophyta</taxon>
        <taxon>Magnoliopsida</taxon>
        <taxon>Liliopsida</taxon>
        <taxon>Poales</taxon>
        <taxon>Poaceae</taxon>
        <taxon>BOP clade</taxon>
        <taxon>Pooideae</taxon>
        <taxon>Poodae</taxon>
        <taxon>Poeae</taxon>
        <taxon>Poeae Chloroplast Group 1 (Aveneae type)</taxon>
        <taxon>Aveninae</taxon>
        <taxon>Avena</taxon>
    </lineage>
</organism>
<reference evidence="1" key="1">
    <citation type="submission" date="2021-05" db="EMBL/GenBank/DDBJ databases">
        <authorList>
            <person name="Scholz U."/>
            <person name="Mascher M."/>
            <person name="Fiebig A."/>
        </authorList>
    </citation>
    <scope>NUCLEOTIDE SEQUENCE [LARGE SCALE GENOMIC DNA]</scope>
</reference>
<proteinExistence type="predicted"/>
<reference evidence="1" key="2">
    <citation type="submission" date="2025-09" db="UniProtKB">
        <authorList>
            <consortium name="EnsemblPlants"/>
        </authorList>
    </citation>
    <scope>IDENTIFICATION</scope>
</reference>
<evidence type="ECO:0000313" key="1">
    <source>
        <dbReference type="EnsemblPlants" id="AVESA.00010b.r2.5DG0950790.1.CDS"/>
    </source>
</evidence>
<name>A0ACD5YF64_AVESA</name>
<dbReference type="EnsemblPlants" id="AVESA.00010b.r2.5DG0950790.1">
    <property type="protein sequence ID" value="AVESA.00010b.r2.5DG0950790.1.CDS"/>
    <property type="gene ID" value="AVESA.00010b.r2.5DG0950790"/>
</dbReference>
<keyword evidence="2" id="KW-1185">Reference proteome</keyword>